<accession>A0A0V8QIR1</accession>
<evidence type="ECO:0008006" key="3">
    <source>
        <dbReference type="Google" id="ProtNLM"/>
    </source>
</evidence>
<dbReference type="STRING" id="290052.ASU35_05400"/>
<evidence type="ECO:0000313" key="2">
    <source>
        <dbReference type="Proteomes" id="UP000054874"/>
    </source>
</evidence>
<sequence>MKRKSGVLKLYSEVKSVPVEWLWYPYIPSGKITLLQGDPGDGKSTMMMNLISCLTNAEFTPNGQKISVPKRVIYQCSEDGVEDTIKPRLEASGADCSRVAFIDEELITLTLDDEKLRDAIIEFKANLVVIDPFQAYLGDDIDITNAKKIRKVMQRLNIWASTYNCAIVLIGHMTKKENQRDLYRGLGSIDLVAAARSVLQVYRVDDDSTARYVKHIKSSLAPKGEDFGFDLDAKTGFQWLGTSEEFGDATWSEMVSSGDAKAQSKDEMIAGLLKEKLIDGPIKATEIQSAFVEMGISIKSLKRVKKIIGIKSIRKQGQWFWAMVDVKENE</sequence>
<dbReference type="InterPro" id="IPR027417">
    <property type="entry name" value="P-loop_NTPase"/>
</dbReference>
<reference evidence="1 2" key="1">
    <citation type="submission" date="2015-11" db="EMBL/GenBank/DDBJ databases">
        <title>Butyribacter intestini gen. nov., sp. nov., a butyric acid-producing bacterium of the family Lachnospiraceae isolated from the human faeces.</title>
        <authorList>
            <person name="Zou Y."/>
            <person name="Xue W."/>
            <person name="Luo G."/>
            <person name="Lv M."/>
        </authorList>
    </citation>
    <scope>NUCLEOTIDE SEQUENCE [LARGE SCALE GENOMIC DNA]</scope>
    <source>
        <strain evidence="1 2">ACET-33324</strain>
    </source>
</reference>
<name>A0A0V8QIR1_9FIRM</name>
<dbReference type="SUPFAM" id="SSF52540">
    <property type="entry name" value="P-loop containing nucleoside triphosphate hydrolases"/>
    <property type="match status" value="1"/>
</dbReference>
<keyword evidence="2" id="KW-1185">Reference proteome</keyword>
<dbReference type="EMBL" id="LNAM01000013">
    <property type="protein sequence ID" value="KSV60396.1"/>
    <property type="molecule type" value="Genomic_DNA"/>
</dbReference>
<dbReference type="Pfam" id="PF13481">
    <property type="entry name" value="AAA_25"/>
    <property type="match status" value="1"/>
</dbReference>
<proteinExistence type="predicted"/>
<gene>
    <name evidence="1" type="ORF">ASU35_05400</name>
</gene>
<evidence type="ECO:0000313" key="1">
    <source>
        <dbReference type="EMBL" id="KSV60396.1"/>
    </source>
</evidence>
<dbReference type="Gene3D" id="3.40.50.300">
    <property type="entry name" value="P-loop containing nucleotide triphosphate hydrolases"/>
    <property type="match status" value="1"/>
</dbReference>
<protein>
    <recommendedName>
        <fullName evidence="3">AAA+ ATPase domain-containing protein</fullName>
    </recommendedName>
</protein>
<dbReference type="AlphaFoldDB" id="A0A0V8QIR1"/>
<dbReference type="Proteomes" id="UP000054874">
    <property type="component" value="Unassembled WGS sequence"/>
</dbReference>
<comment type="caution">
    <text evidence="1">The sequence shown here is derived from an EMBL/GenBank/DDBJ whole genome shotgun (WGS) entry which is preliminary data.</text>
</comment>
<dbReference type="RefSeq" id="WP_058351372.1">
    <property type="nucleotide sequence ID" value="NZ_CABMMD010000013.1"/>
</dbReference>
<organism evidence="1 2">
    <name type="scientific">Acetivibrio ethanolgignens</name>
    <dbReference type="NCBI Taxonomy" id="290052"/>
    <lineage>
        <taxon>Bacteria</taxon>
        <taxon>Bacillati</taxon>
        <taxon>Bacillota</taxon>
        <taxon>Clostridia</taxon>
        <taxon>Eubacteriales</taxon>
        <taxon>Oscillospiraceae</taxon>
        <taxon>Acetivibrio</taxon>
    </lineage>
</organism>